<keyword evidence="5" id="KW-0472">Membrane</keyword>
<evidence type="ECO:0000256" key="2">
    <source>
        <dbReference type="ARBA" id="ARBA00022475"/>
    </source>
</evidence>
<evidence type="ECO:0000313" key="7">
    <source>
        <dbReference type="EMBL" id="APJ02963.1"/>
    </source>
</evidence>
<evidence type="ECO:0000256" key="4">
    <source>
        <dbReference type="ARBA" id="ARBA00022989"/>
    </source>
</evidence>
<evidence type="ECO:0000259" key="6">
    <source>
        <dbReference type="SMART" id="SM01049"/>
    </source>
</evidence>
<dbReference type="Gene3D" id="3.30.450.20">
    <property type="entry name" value="PAS domain"/>
    <property type="match status" value="1"/>
</dbReference>
<dbReference type="Proteomes" id="UP000184731">
    <property type="component" value="Chromosome"/>
</dbReference>
<organism evidence="7 8">
    <name type="scientific">Silvanigrella aquatica</name>
    <dbReference type="NCBI Taxonomy" id="1915309"/>
    <lineage>
        <taxon>Bacteria</taxon>
        <taxon>Pseudomonadati</taxon>
        <taxon>Bdellovibrionota</taxon>
        <taxon>Oligoflexia</taxon>
        <taxon>Silvanigrellales</taxon>
        <taxon>Silvanigrellaceae</taxon>
        <taxon>Silvanigrella</taxon>
    </lineage>
</organism>
<dbReference type="GO" id="GO:0005886">
    <property type="term" value="C:plasma membrane"/>
    <property type="evidence" value="ECO:0007669"/>
    <property type="project" value="UniProtKB-SubCell"/>
</dbReference>
<dbReference type="Pfam" id="PF17200">
    <property type="entry name" value="sCache_2"/>
    <property type="match status" value="1"/>
</dbReference>
<dbReference type="InterPro" id="IPR033480">
    <property type="entry name" value="sCache_2"/>
</dbReference>
<keyword evidence="3" id="KW-0812">Transmembrane</keyword>
<feature type="domain" description="Single Cache" evidence="6">
    <location>
        <begin position="41"/>
        <end position="125"/>
    </location>
</feature>
<gene>
    <name evidence="7" type="ORF">AXG55_03145</name>
</gene>
<dbReference type="STRING" id="1915309.AXG55_03145"/>
<comment type="subcellular location">
    <subcellularLocation>
        <location evidence="1">Cell membrane</location>
        <topology evidence="1">Multi-pass membrane protein</topology>
    </subcellularLocation>
</comment>
<name>A0A1L4CYC3_9BACT</name>
<protein>
    <recommendedName>
        <fullName evidence="6">Single Cache domain-containing protein</fullName>
    </recommendedName>
</protein>
<dbReference type="AlphaFoldDB" id="A0A1L4CYC3"/>
<keyword evidence="8" id="KW-1185">Reference proteome</keyword>
<keyword evidence="4" id="KW-1133">Transmembrane helix</keyword>
<dbReference type="EMBL" id="CP017834">
    <property type="protein sequence ID" value="APJ02963.1"/>
    <property type="molecule type" value="Genomic_DNA"/>
</dbReference>
<dbReference type="RefSeq" id="WP_148696677.1">
    <property type="nucleotide sequence ID" value="NZ_CP017834.1"/>
</dbReference>
<evidence type="ECO:0000313" key="8">
    <source>
        <dbReference type="Proteomes" id="UP000184731"/>
    </source>
</evidence>
<keyword evidence="2" id="KW-1003">Cell membrane</keyword>
<dbReference type="OrthoDB" id="9791237at2"/>
<accession>A0A1L4CYC3</accession>
<proteinExistence type="predicted"/>
<evidence type="ECO:0000256" key="3">
    <source>
        <dbReference type="ARBA" id="ARBA00022692"/>
    </source>
</evidence>
<dbReference type="SMART" id="SM01049">
    <property type="entry name" value="Cache_2"/>
    <property type="match status" value="1"/>
</dbReference>
<dbReference type="KEGG" id="saqi:AXG55_03145"/>
<evidence type="ECO:0000256" key="5">
    <source>
        <dbReference type="ARBA" id="ARBA00023136"/>
    </source>
</evidence>
<sequence length="174" mass="20266">MIFKMFLFSIFFMPLFFTYQNKVFSEEKNINNLDLISNETKDQFTTKDVEEFVQSAVNFAIENGKEGALKEFMNPNGSFKRGKKGELYIYAFDYKGTILAHGNKPNLVGLNLMNLKDSDGQYITKRLIQASTEKNHWVKYNWINPKSKKTEYKMGFVLKVDDTWMLGSGLYQTK</sequence>
<reference evidence="7 8" key="1">
    <citation type="submission" date="2016-10" db="EMBL/GenBank/DDBJ databases">
        <title>Silvanigrella aquatica sp. nov., isolated from a freshwater lake located in the Black Forest, Germany, description of Silvanigrellaceae fam. nov., Silvanigrellales ord. nov., reclassification of the order Bdellovibrionales in the class Oligoflexia, reclassification of the families Bacteriovoracaceae and Halobacteriovoraceae in the new order Bacteriovoracales ord. nov., and reclassification of the family Pseudobacteriovoracaceae in the order Oligoflexiales.</title>
        <authorList>
            <person name="Hahn M.W."/>
            <person name="Schmidt J."/>
            <person name="Koll U."/>
            <person name="Rohde M."/>
            <person name="Verbag S."/>
            <person name="Pitt A."/>
            <person name="Nakai R."/>
            <person name="Naganuma T."/>
            <person name="Lang E."/>
        </authorList>
    </citation>
    <scope>NUCLEOTIDE SEQUENCE [LARGE SCALE GENOMIC DNA]</scope>
    <source>
        <strain evidence="7 8">MWH-Nonnen-W8red</strain>
    </source>
</reference>
<evidence type="ECO:0000256" key="1">
    <source>
        <dbReference type="ARBA" id="ARBA00004651"/>
    </source>
</evidence>